<evidence type="ECO:0000313" key="3">
    <source>
        <dbReference type="Proteomes" id="UP001218218"/>
    </source>
</evidence>
<organism evidence="2 3">
    <name type="scientific">Mycena albidolilacea</name>
    <dbReference type="NCBI Taxonomy" id="1033008"/>
    <lineage>
        <taxon>Eukaryota</taxon>
        <taxon>Fungi</taxon>
        <taxon>Dikarya</taxon>
        <taxon>Basidiomycota</taxon>
        <taxon>Agaricomycotina</taxon>
        <taxon>Agaricomycetes</taxon>
        <taxon>Agaricomycetidae</taxon>
        <taxon>Agaricales</taxon>
        <taxon>Marasmiineae</taxon>
        <taxon>Mycenaceae</taxon>
        <taxon>Mycena</taxon>
    </lineage>
</organism>
<proteinExistence type="predicted"/>
<comment type="caution">
    <text evidence="2">The sequence shown here is derived from an EMBL/GenBank/DDBJ whole genome shotgun (WGS) entry which is preliminary data.</text>
</comment>
<keyword evidence="3" id="KW-1185">Reference proteome</keyword>
<gene>
    <name evidence="2" type="ORF">DFH08DRAFT_811044</name>
</gene>
<accession>A0AAD6ZW50</accession>
<name>A0AAD6ZW50_9AGAR</name>
<dbReference type="EMBL" id="JARIHO010000024">
    <property type="protein sequence ID" value="KAJ7342700.1"/>
    <property type="molecule type" value="Genomic_DNA"/>
</dbReference>
<feature type="region of interest" description="Disordered" evidence="1">
    <location>
        <begin position="122"/>
        <end position="144"/>
    </location>
</feature>
<dbReference type="AlphaFoldDB" id="A0AAD6ZW50"/>
<protein>
    <submittedName>
        <fullName evidence="2">Uncharacterized protein</fullName>
    </submittedName>
</protein>
<evidence type="ECO:0000313" key="2">
    <source>
        <dbReference type="EMBL" id="KAJ7342700.1"/>
    </source>
</evidence>
<reference evidence="2" key="1">
    <citation type="submission" date="2023-03" db="EMBL/GenBank/DDBJ databases">
        <title>Massive genome expansion in bonnet fungi (Mycena s.s.) driven by repeated elements and novel gene families across ecological guilds.</title>
        <authorList>
            <consortium name="Lawrence Berkeley National Laboratory"/>
            <person name="Harder C.B."/>
            <person name="Miyauchi S."/>
            <person name="Viragh M."/>
            <person name="Kuo A."/>
            <person name="Thoen E."/>
            <person name="Andreopoulos B."/>
            <person name="Lu D."/>
            <person name="Skrede I."/>
            <person name="Drula E."/>
            <person name="Henrissat B."/>
            <person name="Morin E."/>
            <person name="Kohler A."/>
            <person name="Barry K."/>
            <person name="LaButti K."/>
            <person name="Morin E."/>
            <person name="Salamov A."/>
            <person name="Lipzen A."/>
            <person name="Mereny Z."/>
            <person name="Hegedus B."/>
            <person name="Baldrian P."/>
            <person name="Stursova M."/>
            <person name="Weitz H."/>
            <person name="Taylor A."/>
            <person name="Grigoriev I.V."/>
            <person name="Nagy L.G."/>
            <person name="Martin F."/>
            <person name="Kauserud H."/>
        </authorList>
    </citation>
    <scope>NUCLEOTIDE SEQUENCE</scope>
    <source>
        <strain evidence="2">CBHHK002</strain>
    </source>
</reference>
<dbReference type="Proteomes" id="UP001218218">
    <property type="component" value="Unassembled WGS sequence"/>
</dbReference>
<evidence type="ECO:0000256" key="1">
    <source>
        <dbReference type="SAM" id="MobiDB-lite"/>
    </source>
</evidence>
<sequence>MLSNTTLAAAAIATGVKGPGVKFFTERQLRGDGQFLACKRHLRERTWSSIMSRDYLRTYTTQPTVTAFSGQDPCVIVSSFQSSTTIMQTQTLPIDPKLLQSDRYSFRPPTLTSTKLQAVSASAKNTKTTTKRRQPSAARKAAQLEAGQNYRWRHEDELREKAKVRMAVRRQAIKASGEVSEEHSIRVKAAHAKNAKFLAFKQRLHRQEAFIAKYGVEAHRKRIAGETAKGHAAEIVQAAAASQRW</sequence>